<evidence type="ECO:0000313" key="2">
    <source>
        <dbReference type="EMBL" id="SHN28452.1"/>
    </source>
</evidence>
<dbReference type="PANTHER" id="PTHR33990">
    <property type="entry name" value="PROTEIN YJDN-RELATED"/>
    <property type="match status" value="1"/>
</dbReference>
<dbReference type="OrthoDB" id="9795306at2"/>
<proteinExistence type="predicted"/>
<evidence type="ECO:0000259" key="1">
    <source>
        <dbReference type="Pfam" id="PF06983"/>
    </source>
</evidence>
<sequence length="133" mass="15151">MRITPYISFDGKCEEAFLEYQRIFGGKIVTMLKYRDSPMVKEVDPDSHNRIIHASLQINDFILAGADTLHGNYKKPQGVFVILNFPEQLTAKKVFDSLSDGGEVLLPFEETFWSTGYGILVDRFGVPWKINCD</sequence>
<dbReference type="PANTHER" id="PTHR33990:SF1">
    <property type="entry name" value="PROTEIN YJDN"/>
    <property type="match status" value="1"/>
</dbReference>
<dbReference type="Gene3D" id="3.10.180.10">
    <property type="entry name" value="2,3-Dihydroxybiphenyl 1,2-Dioxygenase, domain 1"/>
    <property type="match status" value="1"/>
</dbReference>
<keyword evidence="3" id="KW-1185">Reference proteome</keyword>
<dbReference type="InterPro" id="IPR028973">
    <property type="entry name" value="PhnB-like"/>
</dbReference>
<dbReference type="RefSeq" id="WP_073202703.1">
    <property type="nucleotide sequence ID" value="NZ_FRCZ01000006.1"/>
</dbReference>
<name>A0A1M7QCG0_9BACI</name>
<dbReference type="InterPro" id="IPR029068">
    <property type="entry name" value="Glyas_Bleomycin-R_OHBP_Dase"/>
</dbReference>
<protein>
    <submittedName>
        <fullName evidence="2">PhnB protein</fullName>
    </submittedName>
</protein>
<accession>A0A1M7QCG0</accession>
<dbReference type="AlphaFoldDB" id="A0A1M7QCG0"/>
<dbReference type="Pfam" id="PF06983">
    <property type="entry name" value="3-dmu-9_3-mt"/>
    <property type="match status" value="1"/>
</dbReference>
<dbReference type="SUPFAM" id="SSF54593">
    <property type="entry name" value="Glyoxalase/Bleomycin resistance protein/Dihydroxybiphenyl dioxygenase"/>
    <property type="match status" value="1"/>
</dbReference>
<feature type="domain" description="PhnB-like" evidence="1">
    <location>
        <begin position="2"/>
        <end position="130"/>
    </location>
</feature>
<dbReference type="EMBL" id="FRCZ01000006">
    <property type="protein sequence ID" value="SHN28452.1"/>
    <property type="molecule type" value="Genomic_DNA"/>
</dbReference>
<dbReference type="Proteomes" id="UP000184184">
    <property type="component" value="Unassembled WGS sequence"/>
</dbReference>
<dbReference type="STRING" id="1027249.SAMN05216179_3058"/>
<gene>
    <name evidence="2" type="ORF">SAMN05216179_3058</name>
</gene>
<reference evidence="2 3" key="1">
    <citation type="submission" date="2016-11" db="EMBL/GenBank/DDBJ databases">
        <authorList>
            <person name="Jaros S."/>
            <person name="Januszkiewicz K."/>
            <person name="Wedrychowicz H."/>
        </authorList>
    </citation>
    <scope>NUCLEOTIDE SEQUENCE [LARGE SCALE GENOMIC DNA]</scope>
    <source>
        <strain evidence="2 3">CGMCC 1.10681</strain>
    </source>
</reference>
<evidence type="ECO:0000313" key="3">
    <source>
        <dbReference type="Proteomes" id="UP000184184"/>
    </source>
</evidence>
<organism evidence="2 3">
    <name type="scientific">Gracilibacillus kekensis</name>
    <dbReference type="NCBI Taxonomy" id="1027249"/>
    <lineage>
        <taxon>Bacteria</taxon>
        <taxon>Bacillati</taxon>
        <taxon>Bacillota</taxon>
        <taxon>Bacilli</taxon>
        <taxon>Bacillales</taxon>
        <taxon>Bacillaceae</taxon>
        <taxon>Gracilibacillus</taxon>
    </lineage>
</organism>
<dbReference type="CDD" id="cd06588">
    <property type="entry name" value="PhnB_like"/>
    <property type="match status" value="1"/>
</dbReference>